<evidence type="ECO:0000313" key="3">
    <source>
        <dbReference type="Proteomes" id="UP000786811"/>
    </source>
</evidence>
<dbReference type="EMBL" id="CAJNRD030001120">
    <property type="protein sequence ID" value="CAG5093154.1"/>
    <property type="molecule type" value="Genomic_DNA"/>
</dbReference>
<protein>
    <submittedName>
        <fullName evidence="2">Uncharacterized protein</fullName>
    </submittedName>
</protein>
<dbReference type="OrthoDB" id="8016075at2759"/>
<comment type="caution">
    <text evidence="2">The sequence shown here is derived from an EMBL/GenBank/DDBJ whole genome shotgun (WGS) entry which is preliminary data.</text>
</comment>
<dbReference type="Proteomes" id="UP000786811">
    <property type="component" value="Unassembled WGS sequence"/>
</dbReference>
<keyword evidence="3" id="KW-1185">Reference proteome</keyword>
<feature type="region of interest" description="Disordered" evidence="1">
    <location>
        <begin position="232"/>
        <end position="262"/>
    </location>
</feature>
<gene>
    <name evidence="2" type="ORF">HICCMSTLAB_LOCUS6628</name>
</gene>
<reference evidence="2" key="1">
    <citation type="submission" date="2021-04" db="EMBL/GenBank/DDBJ databases">
        <authorList>
            <person name="Chebbi M.A.C M."/>
        </authorList>
    </citation>
    <scope>NUCLEOTIDE SEQUENCE</scope>
</reference>
<evidence type="ECO:0000313" key="2">
    <source>
        <dbReference type="EMBL" id="CAG5093154.1"/>
    </source>
</evidence>
<sequence>MRLWTDLCFLYCIYPSPHPFLSVVGIVAMGKPQRKPMPVQFGYRSEPRRLVLELFEQPSGLEPSPHGLMCDRTNGIMTTLTIKLVKSYFDQRYVAQGPRLPVRLEFTTKIHKRRYESKSTEDLSLDNLRKKAKELDQITTSRFEKFLQKNKTQFIPNLNRPRSRTSSQTSLIDIDKTDQNEDTATSGFEKPKRTVKRTIRTDNVGASTSNTFNTLEEHSNEEIEKLKNLSKVTPDGKKLNPGSQHTTQQNKNAFRAKSRPPPIHVQKQGTILYLYPQGKKKVTLVLKGVTSNYNEHDVKNFISNKKLQDVNIEKVTKLQFDKKDPNRFFFLVYLSPDSKAAALTKLRYVLNQPVRWEKIKKKAVFQCRRCQRIGHAKRSYANTTNLNMENFPALPRRENRNQESYWNDTPNPDLYQSQEATQFDGYNSNIRGNSNNFSQIENMMINFKNSLTEALKEQFNTLNKQITENSRRIDYILSQFDF</sequence>
<dbReference type="AlphaFoldDB" id="A0A8J2HE68"/>
<feature type="compositionally biased region" description="Polar residues" evidence="1">
    <location>
        <begin position="241"/>
        <end position="252"/>
    </location>
</feature>
<organism evidence="2 3">
    <name type="scientific">Cotesia congregata</name>
    <name type="common">Parasitoid wasp</name>
    <name type="synonym">Apanteles congregatus</name>
    <dbReference type="NCBI Taxonomy" id="51543"/>
    <lineage>
        <taxon>Eukaryota</taxon>
        <taxon>Metazoa</taxon>
        <taxon>Ecdysozoa</taxon>
        <taxon>Arthropoda</taxon>
        <taxon>Hexapoda</taxon>
        <taxon>Insecta</taxon>
        <taxon>Pterygota</taxon>
        <taxon>Neoptera</taxon>
        <taxon>Endopterygota</taxon>
        <taxon>Hymenoptera</taxon>
        <taxon>Apocrita</taxon>
        <taxon>Ichneumonoidea</taxon>
        <taxon>Braconidae</taxon>
        <taxon>Microgastrinae</taxon>
        <taxon>Cotesia</taxon>
    </lineage>
</organism>
<proteinExistence type="predicted"/>
<name>A0A8J2HE68_COTCN</name>
<accession>A0A8J2HE68</accession>
<evidence type="ECO:0000256" key="1">
    <source>
        <dbReference type="SAM" id="MobiDB-lite"/>
    </source>
</evidence>